<dbReference type="InterPro" id="IPR011009">
    <property type="entry name" value="Kinase-like_dom_sf"/>
</dbReference>
<dbReference type="AlphaFoldDB" id="A0AAE1BVY2"/>
<keyword evidence="7" id="KW-1185">Reference proteome</keyword>
<evidence type="ECO:0000313" key="7">
    <source>
        <dbReference type="Proteomes" id="UP001286313"/>
    </source>
</evidence>
<feature type="domain" description="Protein kinase" evidence="5">
    <location>
        <begin position="1"/>
        <end position="192"/>
    </location>
</feature>
<evidence type="ECO:0000256" key="3">
    <source>
        <dbReference type="ARBA" id="ARBA00042347"/>
    </source>
</evidence>
<dbReference type="InterPro" id="IPR016024">
    <property type="entry name" value="ARM-type_fold"/>
</dbReference>
<protein>
    <recommendedName>
        <fullName evidence="2">N-terminal kinase-like protein</fullName>
    </recommendedName>
    <alternativeName>
        <fullName evidence="3">SCY1-like protein 1</fullName>
    </alternativeName>
</protein>
<dbReference type="Gene3D" id="1.25.10.10">
    <property type="entry name" value="Leucine-rich Repeat Variant"/>
    <property type="match status" value="1"/>
</dbReference>
<comment type="similarity">
    <text evidence="1">Belongs to the protein kinase superfamily.</text>
</comment>
<name>A0AAE1BVY2_PETCI</name>
<dbReference type="Gene3D" id="1.10.510.10">
    <property type="entry name" value="Transferase(Phosphotransferase) domain 1"/>
    <property type="match status" value="1"/>
</dbReference>
<dbReference type="PANTHER" id="PTHR12984">
    <property type="entry name" value="SCY1-RELATED S/T PROTEIN KINASE-LIKE"/>
    <property type="match status" value="1"/>
</dbReference>
<evidence type="ECO:0000259" key="5">
    <source>
        <dbReference type="PROSITE" id="PS50011"/>
    </source>
</evidence>
<evidence type="ECO:0000256" key="2">
    <source>
        <dbReference type="ARBA" id="ARBA00040972"/>
    </source>
</evidence>
<dbReference type="PROSITE" id="PS50011">
    <property type="entry name" value="PROTEIN_KINASE_DOM"/>
    <property type="match status" value="1"/>
</dbReference>
<sequence length="364" mass="40679">MCMENGAAVCVFVCEAESTGEDKHLDIAKRVIKRLKTLKHPYILTYIDSFEKALAFLNNEGGLTHHTVNSISVFVTQAGDWKLSGVECCSSVATPPTPGSRPVPALQVYSPPEASTNSSAVNKWSSDMWGLGCLVWETFNTTTLTDVMDLRDTTKIPRGILDTYQQLVSTSSRCRPNPKDVLATLTKKGAFFNNDLILTLTFLEELHIKDDRESSRFLSGLVKKLDSFPDYIVKYRILPTLITQHTVYNAGCRILSALFKIGTLLNDCEYQQHIVPCVVTLFSSSDRNTRLKLLQQIPSLCQHITTNTVNKEVFPHLVSGFVDTNATIREHTVKSILHLAAKLNYNNLNVEVLNHFARLQSLDD</sequence>
<dbReference type="GO" id="GO:0005524">
    <property type="term" value="F:ATP binding"/>
    <property type="evidence" value="ECO:0007669"/>
    <property type="project" value="InterPro"/>
</dbReference>
<accession>A0AAE1BVY2</accession>
<dbReference type="InterPro" id="IPR011989">
    <property type="entry name" value="ARM-like"/>
</dbReference>
<dbReference type="InterPro" id="IPR000719">
    <property type="entry name" value="Prot_kinase_dom"/>
</dbReference>
<dbReference type="EMBL" id="JAWQEG010005670">
    <property type="protein sequence ID" value="KAK3857192.1"/>
    <property type="molecule type" value="Genomic_DNA"/>
</dbReference>
<organism evidence="6 7">
    <name type="scientific">Petrolisthes cinctipes</name>
    <name type="common">Flat porcelain crab</name>
    <dbReference type="NCBI Taxonomy" id="88211"/>
    <lineage>
        <taxon>Eukaryota</taxon>
        <taxon>Metazoa</taxon>
        <taxon>Ecdysozoa</taxon>
        <taxon>Arthropoda</taxon>
        <taxon>Crustacea</taxon>
        <taxon>Multicrustacea</taxon>
        <taxon>Malacostraca</taxon>
        <taxon>Eumalacostraca</taxon>
        <taxon>Eucarida</taxon>
        <taxon>Decapoda</taxon>
        <taxon>Pleocyemata</taxon>
        <taxon>Anomura</taxon>
        <taxon>Galatheoidea</taxon>
        <taxon>Porcellanidae</taxon>
        <taxon>Petrolisthes</taxon>
    </lineage>
</organism>
<gene>
    <name evidence="6" type="ORF">Pcinc_036538</name>
</gene>
<evidence type="ECO:0000256" key="1">
    <source>
        <dbReference type="ARBA" id="ARBA00038349"/>
    </source>
</evidence>
<comment type="caution">
    <text evidence="6">The sequence shown here is derived from an EMBL/GenBank/DDBJ whole genome shotgun (WGS) entry which is preliminary data.</text>
</comment>
<evidence type="ECO:0000313" key="6">
    <source>
        <dbReference type="EMBL" id="KAK3857192.1"/>
    </source>
</evidence>
<dbReference type="SUPFAM" id="SSF48371">
    <property type="entry name" value="ARM repeat"/>
    <property type="match status" value="1"/>
</dbReference>
<dbReference type="PANTHER" id="PTHR12984:SF3">
    <property type="entry name" value="N-TERMINAL KINASE-LIKE PROTEIN"/>
    <property type="match status" value="1"/>
</dbReference>
<proteinExistence type="inferred from homology"/>
<reference evidence="6" key="1">
    <citation type="submission" date="2023-10" db="EMBL/GenBank/DDBJ databases">
        <title>Genome assemblies of two species of porcelain crab, Petrolisthes cinctipes and Petrolisthes manimaculis (Anomura: Porcellanidae).</title>
        <authorList>
            <person name="Angst P."/>
        </authorList>
    </citation>
    <scope>NUCLEOTIDE SEQUENCE</scope>
    <source>
        <strain evidence="6">PB745_01</strain>
        <tissue evidence="6">Gill</tissue>
    </source>
</reference>
<comment type="function">
    <text evidence="4">Regulates COPI-mediated retrograde protein traffic at the interface between the Golgi apparatus and the endoplasmic reticulum. Involved in the maintenance of the Golgi apparatus morphology.</text>
</comment>
<dbReference type="InterPro" id="IPR051177">
    <property type="entry name" value="CIK-Related_Protein"/>
</dbReference>
<dbReference type="GO" id="GO:0004672">
    <property type="term" value="F:protein kinase activity"/>
    <property type="evidence" value="ECO:0007669"/>
    <property type="project" value="InterPro"/>
</dbReference>
<evidence type="ECO:0000256" key="4">
    <source>
        <dbReference type="ARBA" id="ARBA00056114"/>
    </source>
</evidence>
<dbReference type="SUPFAM" id="SSF56112">
    <property type="entry name" value="Protein kinase-like (PK-like)"/>
    <property type="match status" value="1"/>
</dbReference>
<dbReference type="Proteomes" id="UP001286313">
    <property type="component" value="Unassembled WGS sequence"/>
</dbReference>